<keyword evidence="4" id="KW-1185">Reference proteome</keyword>
<dbReference type="EMBL" id="NITZ01000051">
    <property type="protein sequence ID" value="PHM45529.1"/>
    <property type="molecule type" value="Genomic_DNA"/>
</dbReference>
<dbReference type="InterPro" id="IPR006915">
    <property type="entry name" value="DUF637_hemagglutn_put"/>
</dbReference>
<evidence type="ECO:0000259" key="1">
    <source>
        <dbReference type="Pfam" id="PF04830"/>
    </source>
</evidence>
<feature type="domain" description="CdiA toxin EC869-like" evidence="2">
    <location>
        <begin position="301"/>
        <end position="425"/>
    </location>
</feature>
<evidence type="ECO:0000259" key="2">
    <source>
        <dbReference type="Pfam" id="PF21111"/>
    </source>
</evidence>
<dbReference type="GO" id="GO:0004530">
    <property type="term" value="F:deoxyribonuclease I activity"/>
    <property type="evidence" value="ECO:0007669"/>
    <property type="project" value="InterPro"/>
</dbReference>
<proteinExistence type="predicted"/>
<evidence type="ECO:0000313" key="4">
    <source>
        <dbReference type="Proteomes" id="UP000221980"/>
    </source>
</evidence>
<dbReference type="Proteomes" id="UP000221980">
    <property type="component" value="Unassembled WGS sequence"/>
</dbReference>
<feature type="domain" description="DUF637" evidence="1">
    <location>
        <begin position="6"/>
        <end position="49"/>
    </location>
</feature>
<dbReference type="Pfam" id="PF04830">
    <property type="entry name" value="DUF637"/>
    <property type="match status" value="1"/>
</dbReference>
<dbReference type="InterPro" id="IPR033799">
    <property type="entry name" value="CdiA_EC869-like"/>
</dbReference>
<dbReference type="AlphaFoldDB" id="A0A2D0JJ82"/>
<sequence>MNLFMTTPSKLIGDKGEILGAPGKVLSHAVVSGISAEIARGNAQGAVVGVLAAELAAISLGENMIRPEEWKRTAEAQARISQVLGGFAGAVFTGKPGGAYSGATAAENTFRYNYLTHHQAALRDKELAAEPNAFNKALIHIKWGLTSTNQDGAALAGFVSGVPVELYDTVVALLGAAANYKETLQAIKNLIDSDSMMYTIYEAERVDLSYRLRDLQAEYERGGVAGAYKAGVEAGKLTTKVIGMLMLVKGGVSATTNTLKSLGKFSGLKNAEGIVNIKNVYRLEKDGSKTPMAWGEGNYKQGYPFEDFVGKELKLPAEVRLPYGSKVFDYYIAPTGQALSVKTLDTMTKARIQDPKQISNLLDHYINEMVKFDQATKGGVEITADMIKQKTLYLAVPEKTTSAQWAEIHKSIGYAAEKSIDVKVTIVKGGTP</sequence>
<reference evidence="3 4" key="1">
    <citation type="journal article" date="2017" name="Nat. Microbiol.">
        <title>Natural product diversity associated with the nematode symbionts Photorhabdus and Xenorhabdus.</title>
        <authorList>
            <person name="Tobias N.J."/>
            <person name="Wolff H."/>
            <person name="Djahanschiri B."/>
            <person name="Grundmann F."/>
            <person name="Kronenwerth M."/>
            <person name="Shi Y.M."/>
            <person name="Simonyi S."/>
            <person name="Grun P."/>
            <person name="Shapiro-Ilan D."/>
            <person name="Pidot S.J."/>
            <person name="Stinear T.P."/>
            <person name="Ebersberger I."/>
            <person name="Bode H.B."/>
        </authorList>
    </citation>
    <scope>NUCLEOTIDE SEQUENCE [LARGE SCALE GENOMIC DNA]</scope>
    <source>
        <strain evidence="3 4">DSM 17902</strain>
    </source>
</reference>
<name>A0A2D0JJ82_9GAMM</name>
<accession>A0A2D0JJ82</accession>
<dbReference type="OrthoDB" id="2664633at2"/>
<protein>
    <submittedName>
        <fullName evidence="3">PalA</fullName>
    </submittedName>
</protein>
<comment type="caution">
    <text evidence="3">The sequence shown here is derived from an EMBL/GenBank/DDBJ whole genome shotgun (WGS) entry which is preliminary data.</text>
</comment>
<organism evidence="3 4">
    <name type="scientific">Xenorhabdus miraniensis</name>
    <dbReference type="NCBI Taxonomy" id="351674"/>
    <lineage>
        <taxon>Bacteria</taxon>
        <taxon>Pseudomonadati</taxon>
        <taxon>Pseudomonadota</taxon>
        <taxon>Gammaproteobacteria</taxon>
        <taxon>Enterobacterales</taxon>
        <taxon>Morganellaceae</taxon>
        <taxon>Xenorhabdus</taxon>
    </lineage>
</organism>
<dbReference type="CDD" id="cd13444">
    <property type="entry name" value="CDI_toxin_EC869_like"/>
    <property type="match status" value="1"/>
</dbReference>
<dbReference type="Gene3D" id="3.40.1350.110">
    <property type="match status" value="1"/>
</dbReference>
<gene>
    <name evidence="3" type="ORF">Xmir_04313</name>
</gene>
<evidence type="ECO:0000313" key="3">
    <source>
        <dbReference type="EMBL" id="PHM45529.1"/>
    </source>
</evidence>
<dbReference type="Pfam" id="PF21111">
    <property type="entry name" value="CDI_toxin_EC869_like"/>
    <property type="match status" value="1"/>
</dbReference>